<evidence type="ECO:0000313" key="3">
    <source>
        <dbReference type="Proteomes" id="UP001383192"/>
    </source>
</evidence>
<evidence type="ECO:0000256" key="1">
    <source>
        <dbReference type="SAM" id="MobiDB-lite"/>
    </source>
</evidence>
<gene>
    <name evidence="2" type="ORF">VNI00_012088</name>
</gene>
<keyword evidence="3" id="KW-1185">Reference proteome</keyword>
<accession>A0AAW0C679</accession>
<dbReference type="Proteomes" id="UP001383192">
    <property type="component" value="Unassembled WGS sequence"/>
</dbReference>
<dbReference type="EMBL" id="JAYKXP010000055">
    <property type="protein sequence ID" value="KAK7034681.1"/>
    <property type="molecule type" value="Genomic_DNA"/>
</dbReference>
<dbReference type="AlphaFoldDB" id="A0AAW0C679"/>
<comment type="caution">
    <text evidence="2">The sequence shown here is derived from an EMBL/GenBank/DDBJ whole genome shotgun (WGS) entry which is preliminary data.</text>
</comment>
<reference evidence="2 3" key="1">
    <citation type="submission" date="2024-01" db="EMBL/GenBank/DDBJ databases">
        <title>A draft genome for a cacao thread blight-causing isolate of Paramarasmius palmivorus.</title>
        <authorList>
            <person name="Baruah I.K."/>
            <person name="Bukari Y."/>
            <person name="Amoako-Attah I."/>
            <person name="Meinhardt L.W."/>
            <person name="Bailey B.A."/>
            <person name="Cohen S.P."/>
        </authorList>
    </citation>
    <scope>NUCLEOTIDE SEQUENCE [LARGE SCALE GENOMIC DNA]</scope>
    <source>
        <strain evidence="2 3">GH-12</strain>
    </source>
</reference>
<sequence>MPYGINSRKIQGGTFNDIGRDQTNNTYHGHVVGHHVQIESMTVGCAHNSQQLVKRTMYDEFEYIKLGQIIPLETLSTEDLS</sequence>
<evidence type="ECO:0000313" key="2">
    <source>
        <dbReference type="EMBL" id="KAK7034681.1"/>
    </source>
</evidence>
<proteinExistence type="predicted"/>
<name>A0AAW0C679_9AGAR</name>
<feature type="region of interest" description="Disordered" evidence="1">
    <location>
        <begin position="1"/>
        <end position="24"/>
    </location>
</feature>
<protein>
    <submittedName>
        <fullName evidence="2">Uncharacterized protein</fullName>
    </submittedName>
</protein>
<organism evidence="2 3">
    <name type="scientific">Paramarasmius palmivorus</name>
    <dbReference type="NCBI Taxonomy" id="297713"/>
    <lineage>
        <taxon>Eukaryota</taxon>
        <taxon>Fungi</taxon>
        <taxon>Dikarya</taxon>
        <taxon>Basidiomycota</taxon>
        <taxon>Agaricomycotina</taxon>
        <taxon>Agaricomycetes</taxon>
        <taxon>Agaricomycetidae</taxon>
        <taxon>Agaricales</taxon>
        <taxon>Marasmiineae</taxon>
        <taxon>Marasmiaceae</taxon>
        <taxon>Paramarasmius</taxon>
    </lineage>
</organism>